<dbReference type="AlphaFoldDB" id="A0AAD9N9N6"/>
<evidence type="ECO:0000313" key="2">
    <source>
        <dbReference type="EMBL" id="KAK2162247.1"/>
    </source>
</evidence>
<feature type="compositionally biased region" description="Basic and acidic residues" evidence="1">
    <location>
        <begin position="206"/>
        <end position="226"/>
    </location>
</feature>
<feature type="region of interest" description="Disordered" evidence="1">
    <location>
        <begin position="206"/>
        <end position="293"/>
    </location>
</feature>
<evidence type="ECO:0000313" key="3">
    <source>
        <dbReference type="Proteomes" id="UP001208570"/>
    </source>
</evidence>
<evidence type="ECO:0000256" key="1">
    <source>
        <dbReference type="SAM" id="MobiDB-lite"/>
    </source>
</evidence>
<reference evidence="2" key="1">
    <citation type="journal article" date="2023" name="Mol. Biol. Evol.">
        <title>Third-Generation Sequencing Reveals the Adaptive Role of the Epigenome in Three Deep-Sea Polychaetes.</title>
        <authorList>
            <person name="Perez M."/>
            <person name="Aroh O."/>
            <person name="Sun Y."/>
            <person name="Lan Y."/>
            <person name="Juniper S.K."/>
            <person name="Young C.R."/>
            <person name="Angers B."/>
            <person name="Qian P.Y."/>
        </authorList>
    </citation>
    <scope>NUCLEOTIDE SEQUENCE</scope>
    <source>
        <strain evidence="2">P08H-3</strain>
    </source>
</reference>
<sequence>MVDLAQREQLLDEVFDQYDFFNIGELSPEQLQMIHSDIRPGTISIQQIKESIKYVCVHNVCEKSELFDVLQEMDRRYYLTENYRWEFSMLDTENKDTIAEDQARWFMENAHAPYFSSLRWQRFVKRRAVPGSGVSFAEIEVPLCNIPSKEDWLADLEQERREQEEEERRLRELERKAEEERRRKKLLHEEERNKREDEEMKRKLEMERRRREEEEERQQQLRDKKEAAHRKKMLEEEEERGQREAEERERKRREQKEMEDKERRQKEEEELKRLEQLELEHREEEEKRKVQELKEAEDYEDIIKEIDRREKEAAKEEEKHHLRLMEAGDDHVKRDAEEAEERARVKKRECRNKRIRYNLKLAIKRRDHARLPKAAADFKNSKLPDDDLDLPKADRILREFKARDGLVNAINNRQLKPLEHAISYVKHNGFELQLHKELIEANKVLLHLRRLERIRAEILELKQSTVAEIRSYQKPPPVVHVVMTATFLILGHREKETKDWKTVQALVGKTGKEGLKRRCLECEPLKIVPEAAARAKQLLSSHELDEIRDVSAGAATFYLWSWTMIEESEAQREAKKREEEERKKIQEEKRLRREEILRENPDAVFSDDEEPKKSPKTPSGGEKAKKSKRSQSLPPAKTQSERKRSKSVDSRPAERGRKPSTTGAKNPVKVTAGVKKSEGKVVTSDNKDPVTKTGEKSAVEGKHDKRIGDEETDTGSSVAEASAEITPEETESDGKKTEV</sequence>
<dbReference type="SUPFAM" id="SSF47473">
    <property type="entry name" value="EF-hand"/>
    <property type="match status" value="1"/>
</dbReference>
<protein>
    <submittedName>
        <fullName evidence="2">Uncharacterized protein</fullName>
    </submittedName>
</protein>
<dbReference type="EMBL" id="JAODUP010000101">
    <property type="protein sequence ID" value="KAK2162247.1"/>
    <property type="molecule type" value="Genomic_DNA"/>
</dbReference>
<accession>A0AAD9N9N6</accession>
<name>A0AAD9N9N6_9ANNE</name>
<feature type="compositionally biased region" description="Basic and acidic residues" evidence="1">
    <location>
        <begin position="240"/>
        <end position="293"/>
    </location>
</feature>
<keyword evidence="3" id="KW-1185">Reference proteome</keyword>
<dbReference type="Proteomes" id="UP001208570">
    <property type="component" value="Unassembled WGS sequence"/>
</dbReference>
<comment type="caution">
    <text evidence="2">The sequence shown here is derived from an EMBL/GenBank/DDBJ whole genome shotgun (WGS) entry which is preliminary data.</text>
</comment>
<feature type="compositionally biased region" description="Basic and acidic residues" evidence="1">
    <location>
        <begin position="639"/>
        <end position="657"/>
    </location>
</feature>
<organism evidence="2 3">
    <name type="scientific">Paralvinella palmiformis</name>
    <dbReference type="NCBI Taxonomy" id="53620"/>
    <lineage>
        <taxon>Eukaryota</taxon>
        <taxon>Metazoa</taxon>
        <taxon>Spiralia</taxon>
        <taxon>Lophotrochozoa</taxon>
        <taxon>Annelida</taxon>
        <taxon>Polychaeta</taxon>
        <taxon>Sedentaria</taxon>
        <taxon>Canalipalpata</taxon>
        <taxon>Terebellida</taxon>
        <taxon>Terebelliformia</taxon>
        <taxon>Alvinellidae</taxon>
        <taxon>Paralvinella</taxon>
    </lineage>
</organism>
<gene>
    <name evidence="2" type="ORF">LSH36_101g03021</name>
</gene>
<feature type="compositionally biased region" description="Basic and acidic residues" evidence="1">
    <location>
        <begin position="675"/>
        <end position="709"/>
    </location>
</feature>
<dbReference type="Gene3D" id="1.20.920.20">
    <property type="match status" value="1"/>
</dbReference>
<dbReference type="InterPro" id="IPR011992">
    <property type="entry name" value="EF-hand-dom_pair"/>
</dbReference>
<proteinExistence type="predicted"/>
<feature type="region of interest" description="Disordered" evidence="1">
    <location>
        <begin position="593"/>
        <end position="739"/>
    </location>
</feature>